<dbReference type="EMBL" id="QHHQ01000005">
    <property type="protein sequence ID" value="RAH99249.1"/>
    <property type="molecule type" value="Genomic_DNA"/>
</dbReference>
<dbReference type="OrthoDB" id="9804721at2"/>
<dbReference type="Gene3D" id="3.40.50.12370">
    <property type="match status" value="1"/>
</dbReference>
<dbReference type="InterPro" id="IPR006016">
    <property type="entry name" value="UspA"/>
</dbReference>
<dbReference type="PRINTS" id="PR01438">
    <property type="entry name" value="UNVRSLSTRESS"/>
</dbReference>
<evidence type="ECO:0000313" key="3">
    <source>
        <dbReference type="EMBL" id="RAH99249.1"/>
    </source>
</evidence>
<dbReference type="AlphaFoldDB" id="A0A8B2NSJ5"/>
<keyword evidence="4" id="KW-1185">Reference proteome</keyword>
<dbReference type="InterPro" id="IPR006015">
    <property type="entry name" value="Universal_stress_UspA"/>
</dbReference>
<dbReference type="SUPFAM" id="SSF52402">
    <property type="entry name" value="Adenine nucleotide alpha hydrolases-like"/>
    <property type="match status" value="2"/>
</dbReference>
<comment type="similarity">
    <text evidence="1">Belongs to the universal stress protein A family.</text>
</comment>
<evidence type="ECO:0000259" key="2">
    <source>
        <dbReference type="Pfam" id="PF00582"/>
    </source>
</evidence>
<protein>
    <submittedName>
        <fullName evidence="3">Universal stress protein UspA</fullName>
    </submittedName>
</protein>
<dbReference type="PANTHER" id="PTHR46268:SF6">
    <property type="entry name" value="UNIVERSAL STRESS PROTEIN UP12"/>
    <property type="match status" value="1"/>
</dbReference>
<reference evidence="3 4" key="1">
    <citation type="submission" date="2018-05" db="EMBL/GenBank/DDBJ databases">
        <title>Acuticoccus sediminis sp. nov., isolated from deep-sea sediment of Indian Ocean.</title>
        <authorList>
            <person name="Liu X."/>
            <person name="Lai Q."/>
            <person name="Du Y."/>
            <person name="Sun F."/>
            <person name="Zhang X."/>
            <person name="Wang S."/>
            <person name="Shao Z."/>
        </authorList>
    </citation>
    <scope>NUCLEOTIDE SEQUENCE [LARGE SCALE GENOMIC DNA]</scope>
    <source>
        <strain evidence="3 4">PTG4-2</strain>
    </source>
</reference>
<dbReference type="RefSeq" id="WP_111349348.1">
    <property type="nucleotide sequence ID" value="NZ_QHHQ01000005.1"/>
</dbReference>
<feature type="domain" description="UspA" evidence="2">
    <location>
        <begin position="5"/>
        <end position="153"/>
    </location>
</feature>
<comment type="caution">
    <text evidence="3">The sequence shown here is derived from an EMBL/GenBank/DDBJ whole genome shotgun (WGS) entry which is preliminary data.</text>
</comment>
<proteinExistence type="inferred from homology"/>
<dbReference type="CDD" id="cd00293">
    <property type="entry name" value="USP-like"/>
    <property type="match status" value="2"/>
</dbReference>
<sequence length="280" mass="30337">MAVGKVVALVDGSSYSTSVCEHAAWIASRHQVPVELVHVIGRRETAPHDLLEDSARGDLLDRLREMEGQRHALADQMGEAILAEAAALTTAAGAPEVHRKVRHGDLIEALHELEVDARYIVVGKRGAAADFAKLHLGSNIERVVRASRVNVMVASRAFSKVKRFLVAYDGGRSARKAIELISRSPLYTGLKPHILTVSPNTAEAQRQLEAAEEALNWSGDVVTDAAPGDAEKVIAGYVEENCIDLLVMGAYGHSRVRNLLVGSTTSQMMRSCRIPVLIVR</sequence>
<organism evidence="3 4">
    <name type="scientific">Acuticoccus sediminis</name>
    <dbReference type="NCBI Taxonomy" id="2184697"/>
    <lineage>
        <taxon>Bacteria</taxon>
        <taxon>Pseudomonadati</taxon>
        <taxon>Pseudomonadota</taxon>
        <taxon>Alphaproteobacteria</taxon>
        <taxon>Hyphomicrobiales</taxon>
        <taxon>Amorphaceae</taxon>
        <taxon>Acuticoccus</taxon>
    </lineage>
</organism>
<feature type="domain" description="UspA" evidence="2">
    <location>
        <begin position="205"/>
        <end position="280"/>
    </location>
</feature>
<name>A0A8B2NSJ5_9HYPH</name>
<dbReference type="Pfam" id="PF00582">
    <property type="entry name" value="Usp"/>
    <property type="match status" value="2"/>
</dbReference>
<evidence type="ECO:0000256" key="1">
    <source>
        <dbReference type="ARBA" id="ARBA00008791"/>
    </source>
</evidence>
<dbReference type="Proteomes" id="UP000249590">
    <property type="component" value="Unassembled WGS sequence"/>
</dbReference>
<dbReference type="PANTHER" id="PTHR46268">
    <property type="entry name" value="STRESS RESPONSE PROTEIN NHAX"/>
    <property type="match status" value="1"/>
</dbReference>
<gene>
    <name evidence="3" type="ORF">DLJ53_22160</name>
</gene>
<evidence type="ECO:0000313" key="4">
    <source>
        <dbReference type="Proteomes" id="UP000249590"/>
    </source>
</evidence>
<accession>A0A8B2NSJ5</accession>